<reference evidence="1" key="1">
    <citation type="submission" date="2019-07" db="EMBL/GenBank/DDBJ databases">
        <title>Toxilogical consequences of a new and cryptic species of cyanobacteria (Komarekiella delphini-convector) recovered from the epidermis of a bottlenose dolphin and 1500 ft. in the air.</title>
        <authorList>
            <person name="Brown A.O."/>
            <person name="Dvorak P."/>
            <person name="Villanueva C.D."/>
            <person name="Foss A.J."/>
            <person name="Garvey A.D."/>
            <person name="Gibson Q.A."/>
            <person name="Johansen J.R."/>
            <person name="Casamatta D.A."/>
        </authorList>
    </citation>
    <scope>NUCLEOTIDE SEQUENCE</scope>
    <source>
        <strain evidence="1">SJRDD-AB1</strain>
    </source>
</reference>
<dbReference type="RefSeq" id="WP_191762027.1">
    <property type="nucleotide sequence ID" value="NZ_VJXY01000079.1"/>
</dbReference>
<dbReference type="Proteomes" id="UP001165986">
    <property type="component" value="Unassembled WGS sequence"/>
</dbReference>
<comment type="caution">
    <text evidence="1">The sequence shown here is derived from an EMBL/GenBank/DDBJ whole genome shotgun (WGS) entry which is preliminary data.</text>
</comment>
<protein>
    <submittedName>
        <fullName evidence="1">Uncharacterized protein</fullName>
    </submittedName>
</protein>
<evidence type="ECO:0000313" key="2">
    <source>
        <dbReference type="Proteomes" id="UP001165986"/>
    </source>
</evidence>
<proteinExistence type="predicted"/>
<keyword evidence="2" id="KW-1185">Reference proteome</keyword>
<dbReference type="AlphaFoldDB" id="A0AA40T4D4"/>
<evidence type="ECO:0000313" key="1">
    <source>
        <dbReference type="EMBL" id="MBD6620718.1"/>
    </source>
</evidence>
<accession>A0AA40T4D4</accession>
<name>A0AA40T4D4_9NOST</name>
<dbReference type="EMBL" id="VJXY01000079">
    <property type="protein sequence ID" value="MBD6620718.1"/>
    <property type="molecule type" value="Genomic_DNA"/>
</dbReference>
<organism evidence="1 2">
    <name type="scientific">Komarekiella delphini-convector SJRDD-AB1</name>
    <dbReference type="NCBI Taxonomy" id="2593771"/>
    <lineage>
        <taxon>Bacteria</taxon>
        <taxon>Bacillati</taxon>
        <taxon>Cyanobacteriota</taxon>
        <taxon>Cyanophyceae</taxon>
        <taxon>Nostocales</taxon>
        <taxon>Nostocaceae</taxon>
        <taxon>Komarekiella</taxon>
        <taxon>Komarekiella delphini-convector</taxon>
    </lineage>
</organism>
<gene>
    <name evidence="1" type="ORF">FNW02_34405</name>
</gene>
<sequence length="246" mass="28345">MTQTTTTVTPSQKMVTELRTVEISFYDHEIYCGTQLIATISYDHDLTQPWVVMVNGEEIHRANTFKRCHSYITWHYNRGTLPVQQPETPTATTGNKVMVQIAQECEKYNFEVLDDGIYHHDQKLGEVGCTYNNSQLPSRNSQLNPMPESKKPCTCNDSIINNVHNCELRTANCELHKIWWVIRASSMHQQKVPCDSTADAVWSLSMIEVTCDEDLLDRPFDQLTAEEWRRLVEYQPESESRELVAA</sequence>